<proteinExistence type="predicted"/>
<gene>
    <name evidence="2" type="ORF">CLEP1334_LOCUS7140</name>
</gene>
<organism evidence="2">
    <name type="scientific">Calcidiscus leptoporus</name>
    <dbReference type="NCBI Taxonomy" id="127549"/>
    <lineage>
        <taxon>Eukaryota</taxon>
        <taxon>Haptista</taxon>
        <taxon>Haptophyta</taxon>
        <taxon>Prymnesiophyceae</taxon>
        <taxon>Coccolithales</taxon>
        <taxon>Calcidiscaceae</taxon>
        <taxon>Calcidiscus</taxon>
    </lineage>
</organism>
<protein>
    <submittedName>
        <fullName evidence="2">Uncharacterized protein</fullName>
    </submittedName>
</protein>
<reference evidence="2" key="1">
    <citation type="submission" date="2021-01" db="EMBL/GenBank/DDBJ databases">
        <authorList>
            <person name="Corre E."/>
            <person name="Pelletier E."/>
            <person name="Niang G."/>
            <person name="Scheremetjew M."/>
            <person name="Finn R."/>
            <person name="Kale V."/>
            <person name="Holt S."/>
            <person name="Cochrane G."/>
            <person name="Meng A."/>
            <person name="Brown T."/>
            <person name="Cohen L."/>
        </authorList>
    </citation>
    <scope>NUCLEOTIDE SEQUENCE</scope>
    <source>
        <strain evidence="2">RCC1130</strain>
    </source>
</reference>
<evidence type="ECO:0000256" key="1">
    <source>
        <dbReference type="SAM" id="MobiDB-lite"/>
    </source>
</evidence>
<name>A0A7S0IU50_9EUKA</name>
<dbReference type="AlphaFoldDB" id="A0A7S0IU50"/>
<evidence type="ECO:0000313" key="2">
    <source>
        <dbReference type="EMBL" id="CAD8531888.1"/>
    </source>
</evidence>
<feature type="region of interest" description="Disordered" evidence="1">
    <location>
        <begin position="1"/>
        <end position="54"/>
    </location>
</feature>
<accession>A0A7S0IU50</accession>
<sequence length="192" mass="22219">MASGCESPWAKTSTQPRHPYAEPWDAPSFILHREGVTPRSHPKAALAHAGTAETELAESQRRQALMSARHQHQAERVLQYAIDRPTYERNVRHEMKAALDQQEVDRSVRTSMQRQENSARDQAVLNSARERELKHQQRMQYRQVQARQVAQENLRLMEEKRAASAQRKASEQRVERDCFDQSFLDRFGSSLA</sequence>
<dbReference type="EMBL" id="HBER01014266">
    <property type="protein sequence ID" value="CAD8531888.1"/>
    <property type="molecule type" value="Transcribed_RNA"/>
</dbReference>